<dbReference type="PANTHER" id="PTHR24198">
    <property type="entry name" value="ANKYRIN REPEAT AND PROTEIN KINASE DOMAIN-CONTAINING PROTEIN"/>
    <property type="match status" value="1"/>
</dbReference>
<keyword evidence="5" id="KW-1185">Reference proteome</keyword>
<proteinExistence type="predicted"/>
<evidence type="ECO:0000256" key="1">
    <source>
        <dbReference type="ARBA" id="ARBA00022737"/>
    </source>
</evidence>
<dbReference type="PROSITE" id="PS50297">
    <property type="entry name" value="ANK_REP_REGION"/>
    <property type="match status" value="2"/>
</dbReference>
<dbReference type="EMBL" id="JBJJXI010000019">
    <property type="protein sequence ID" value="KAL3406262.1"/>
    <property type="molecule type" value="Genomic_DNA"/>
</dbReference>
<dbReference type="Gene3D" id="1.25.40.20">
    <property type="entry name" value="Ankyrin repeat-containing domain"/>
    <property type="match status" value="1"/>
</dbReference>
<accession>A0ABD2XLX2</accession>
<evidence type="ECO:0000256" key="2">
    <source>
        <dbReference type="ARBA" id="ARBA00023043"/>
    </source>
</evidence>
<dbReference type="PANTHER" id="PTHR24198:SF165">
    <property type="entry name" value="ANKYRIN REPEAT-CONTAINING PROTEIN-RELATED"/>
    <property type="match status" value="1"/>
</dbReference>
<dbReference type="InterPro" id="IPR002110">
    <property type="entry name" value="Ankyrin_rpt"/>
</dbReference>
<organism evidence="4 5">
    <name type="scientific">Trichogramma kaykai</name>
    <dbReference type="NCBI Taxonomy" id="54128"/>
    <lineage>
        <taxon>Eukaryota</taxon>
        <taxon>Metazoa</taxon>
        <taxon>Ecdysozoa</taxon>
        <taxon>Arthropoda</taxon>
        <taxon>Hexapoda</taxon>
        <taxon>Insecta</taxon>
        <taxon>Pterygota</taxon>
        <taxon>Neoptera</taxon>
        <taxon>Endopterygota</taxon>
        <taxon>Hymenoptera</taxon>
        <taxon>Apocrita</taxon>
        <taxon>Proctotrupomorpha</taxon>
        <taxon>Chalcidoidea</taxon>
        <taxon>Trichogrammatidae</taxon>
        <taxon>Trichogramma</taxon>
    </lineage>
</organism>
<keyword evidence="2 3" id="KW-0040">ANK repeat</keyword>
<feature type="repeat" description="ANK" evidence="3">
    <location>
        <begin position="271"/>
        <end position="303"/>
    </location>
</feature>
<comment type="caution">
    <text evidence="4">The sequence shown here is derived from an EMBL/GenBank/DDBJ whole genome shotgun (WGS) entry which is preliminary data.</text>
</comment>
<name>A0ABD2XLX2_9HYME</name>
<keyword evidence="1" id="KW-0677">Repeat</keyword>
<feature type="repeat" description="ANK" evidence="3">
    <location>
        <begin position="195"/>
        <end position="230"/>
    </location>
</feature>
<gene>
    <name evidence="4" type="ORF">TKK_001616</name>
</gene>
<dbReference type="Proteomes" id="UP001627154">
    <property type="component" value="Unassembled WGS sequence"/>
</dbReference>
<reference evidence="4 5" key="1">
    <citation type="journal article" date="2024" name="bioRxiv">
        <title>A reference genome for Trichogramma kaykai: A tiny desert-dwelling parasitoid wasp with competing sex-ratio distorters.</title>
        <authorList>
            <person name="Culotta J."/>
            <person name="Lindsey A.R."/>
        </authorList>
    </citation>
    <scope>NUCLEOTIDE SEQUENCE [LARGE SCALE GENOMIC DNA]</scope>
    <source>
        <strain evidence="4 5">KSX58</strain>
    </source>
</reference>
<dbReference type="SUPFAM" id="SSF48403">
    <property type="entry name" value="Ankyrin repeat"/>
    <property type="match status" value="1"/>
</dbReference>
<dbReference type="AlphaFoldDB" id="A0ABD2XLX2"/>
<evidence type="ECO:0000256" key="3">
    <source>
        <dbReference type="PROSITE-ProRule" id="PRU00023"/>
    </source>
</evidence>
<dbReference type="Pfam" id="PF12796">
    <property type="entry name" value="Ank_2"/>
    <property type="match status" value="1"/>
</dbReference>
<protein>
    <submittedName>
        <fullName evidence="4">Uncharacterized protein</fullName>
    </submittedName>
</protein>
<dbReference type="SMART" id="SM00248">
    <property type="entry name" value="ANK"/>
    <property type="match status" value="4"/>
</dbReference>
<dbReference type="PROSITE" id="PS50088">
    <property type="entry name" value="ANK_REPEAT"/>
    <property type="match status" value="2"/>
</dbReference>
<evidence type="ECO:0000313" key="5">
    <source>
        <dbReference type="Proteomes" id="UP001627154"/>
    </source>
</evidence>
<dbReference type="InterPro" id="IPR036770">
    <property type="entry name" value="Ankyrin_rpt-contain_sf"/>
</dbReference>
<sequence>MSSDEGSDQEFHDDDELDFVNRLPYQEKLERIKSLRDQVDWGIESDRDNFLDQIFPVIKDWGEWENRYPNLLEIFDAQEIELLLYDCTRYKSNRDYHVDYEQLLEFVAFVARSGYKGQPLLSDLTPVHLVTRRLRTDWDEALGYLFDIYDRNDENYTDKFGFTHFYAACMSRRADVVERFLEHGRVDPNCPAPSTGDSPLHLALNMTYGNAAKNIRLLMEYGADPNAINGKGLTPLNVMCEGRCHHEVVETLLKMGEKKQRPVQVDARGTDGRTPLQWAVMNFSSRVVDLLLDHGADTSDLHFPTVDDYDAKLKSPFTNEIKMVSGFLGVDESLVKKGGYALDRSDALSFMKFSAKHGCFEKLEEDLEKCWYQDEEFVEWAKYWNIGSSKLQLCDFIRLRPEDAAKQLAYTDYFDFAIPLLNITLPHEFREPFTRHVCEKMSRGFFRRWALDPLLELTGRKLPILCCEMIIGQLLNEDMYNICLATIDQSS</sequence>
<evidence type="ECO:0000313" key="4">
    <source>
        <dbReference type="EMBL" id="KAL3406262.1"/>
    </source>
</evidence>